<comment type="catalytic activity">
    <reaction evidence="1">
        <text>D-mannose 6-phosphate = D-fructose 6-phosphate</text>
        <dbReference type="Rhea" id="RHEA:12356"/>
        <dbReference type="ChEBI" id="CHEBI:58735"/>
        <dbReference type="ChEBI" id="CHEBI:61527"/>
        <dbReference type="EC" id="5.3.1.8"/>
    </reaction>
</comment>
<organism evidence="9 10">
    <name type="scientific">Nonomuraea africana</name>
    <dbReference type="NCBI Taxonomy" id="46171"/>
    <lineage>
        <taxon>Bacteria</taxon>
        <taxon>Bacillati</taxon>
        <taxon>Actinomycetota</taxon>
        <taxon>Actinomycetes</taxon>
        <taxon>Streptosporangiales</taxon>
        <taxon>Streptosporangiaceae</taxon>
        <taxon>Nonomuraea</taxon>
    </lineage>
</organism>
<dbReference type="PRINTS" id="PR00714">
    <property type="entry name" value="MAN6PISMRASE"/>
</dbReference>
<dbReference type="SUPFAM" id="SSF51182">
    <property type="entry name" value="RmlC-like cupins"/>
    <property type="match status" value="1"/>
</dbReference>
<dbReference type="EMBL" id="JADBEF010000001">
    <property type="protein sequence ID" value="MBE1560774.1"/>
    <property type="molecule type" value="Genomic_DNA"/>
</dbReference>
<evidence type="ECO:0000259" key="8">
    <source>
        <dbReference type="Pfam" id="PF20511"/>
    </source>
</evidence>
<feature type="domain" description="Phosphomannose isomerase type I catalytic" evidence="8">
    <location>
        <begin position="5"/>
        <end position="137"/>
    </location>
</feature>
<dbReference type="PIRSF" id="PIRSF001480">
    <property type="entry name" value="Mannose-6-phosphate_isomerase"/>
    <property type="match status" value="1"/>
</dbReference>
<evidence type="ECO:0000256" key="4">
    <source>
        <dbReference type="ARBA" id="ARBA00011956"/>
    </source>
</evidence>
<evidence type="ECO:0000256" key="3">
    <source>
        <dbReference type="ARBA" id="ARBA00010772"/>
    </source>
</evidence>
<dbReference type="Gene3D" id="1.10.441.10">
    <property type="entry name" value="Phosphomannose Isomerase, domain 2"/>
    <property type="match status" value="1"/>
</dbReference>
<dbReference type="Pfam" id="PF20511">
    <property type="entry name" value="PMI_typeI_cat"/>
    <property type="match status" value="1"/>
</dbReference>
<protein>
    <recommendedName>
        <fullName evidence="4">mannose-6-phosphate isomerase</fullName>
        <ecNumber evidence="4">5.3.1.8</ecNumber>
    </recommendedName>
</protein>
<dbReference type="GO" id="GO:0004476">
    <property type="term" value="F:mannose-6-phosphate isomerase activity"/>
    <property type="evidence" value="ECO:0007669"/>
    <property type="project" value="UniProtKB-EC"/>
</dbReference>
<evidence type="ECO:0000256" key="6">
    <source>
        <dbReference type="ARBA" id="ARBA00022833"/>
    </source>
</evidence>
<dbReference type="Gene3D" id="2.60.120.10">
    <property type="entry name" value="Jelly Rolls"/>
    <property type="match status" value="2"/>
</dbReference>
<comment type="caution">
    <text evidence="9">The sequence shown here is derived from an EMBL/GenBank/DDBJ whole genome shotgun (WGS) entry which is preliminary data.</text>
</comment>
<dbReference type="PANTHER" id="PTHR10309">
    <property type="entry name" value="MANNOSE-6-PHOSPHATE ISOMERASE"/>
    <property type="match status" value="1"/>
</dbReference>
<dbReference type="InterPro" id="IPR001250">
    <property type="entry name" value="Man6P_Isoase-1"/>
</dbReference>
<keyword evidence="7 9" id="KW-0413">Isomerase</keyword>
<keyword evidence="6" id="KW-0862">Zinc</keyword>
<dbReference type="EC" id="5.3.1.8" evidence="4"/>
<dbReference type="RefSeq" id="WP_192775804.1">
    <property type="nucleotide sequence ID" value="NZ_BAAASY010000007.1"/>
</dbReference>
<dbReference type="PANTHER" id="PTHR10309:SF0">
    <property type="entry name" value="MANNOSE-6-PHOSPHATE ISOMERASE"/>
    <property type="match status" value="1"/>
</dbReference>
<dbReference type="InterPro" id="IPR016305">
    <property type="entry name" value="Mannose-6-P_Isomerase"/>
</dbReference>
<accession>A0ABR9KFL4</accession>
<comment type="cofactor">
    <cofactor evidence="2">
        <name>Zn(2+)</name>
        <dbReference type="ChEBI" id="CHEBI:29105"/>
    </cofactor>
</comment>
<dbReference type="Proteomes" id="UP000661607">
    <property type="component" value="Unassembled WGS sequence"/>
</dbReference>
<dbReference type="InterPro" id="IPR014710">
    <property type="entry name" value="RmlC-like_jellyroll"/>
</dbReference>
<proteinExistence type="inferred from homology"/>
<name>A0ABR9KFL4_9ACTN</name>
<keyword evidence="10" id="KW-1185">Reference proteome</keyword>
<evidence type="ECO:0000313" key="10">
    <source>
        <dbReference type="Proteomes" id="UP000661607"/>
    </source>
</evidence>
<dbReference type="NCBIfam" id="TIGR00218">
    <property type="entry name" value="manA"/>
    <property type="match status" value="1"/>
</dbReference>
<gene>
    <name evidence="9" type="ORF">H4W81_003553</name>
</gene>
<dbReference type="InterPro" id="IPR011051">
    <property type="entry name" value="RmlC_Cupin_sf"/>
</dbReference>
<evidence type="ECO:0000256" key="2">
    <source>
        <dbReference type="ARBA" id="ARBA00001947"/>
    </source>
</evidence>
<comment type="similarity">
    <text evidence="3">Belongs to the mannose-6-phosphate isomerase type 1 family.</text>
</comment>
<sequence length="368" mass="38927">MTELLSNPVKHYDWGSHTALATLTGRPSPSPEPEAEMWLGAHPSGPSVLVERGGRTLDAAIADDPEGELGAETVTRFGARLPYLLKLIAVDRVLSLQVHPSAEQAEAGHARGAYVDAYPKPELICALTPFSGLAGFREPGAAARLLAELEVPELEPVVARLLAADTAGALRLLLEWPERKALVEAVAAAAGRLGHDLVTRLAEQYPDDPAVLAPLLMNRHDLRPGEALFLGAGVLHCYLSGFGVEIMGGSDNVLRAGLTSKPIDVDELLRVTDPSTQPLRVEAVDGLYRVPVPEFALGRLEAPDTRLEGGLPRVLVCTEGEVTVDGRLLRAGESAFSRGSADGVEVRGPGTIFWAQPSRVADVPGSGA</sequence>
<evidence type="ECO:0000313" key="9">
    <source>
        <dbReference type="EMBL" id="MBE1560774.1"/>
    </source>
</evidence>
<dbReference type="CDD" id="cd07011">
    <property type="entry name" value="cupin_PMI_type_I_N"/>
    <property type="match status" value="1"/>
</dbReference>
<keyword evidence="5" id="KW-0479">Metal-binding</keyword>
<evidence type="ECO:0000256" key="7">
    <source>
        <dbReference type="ARBA" id="ARBA00023235"/>
    </source>
</evidence>
<dbReference type="InterPro" id="IPR046457">
    <property type="entry name" value="PMI_typeI_cat"/>
</dbReference>
<evidence type="ECO:0000256" key="1">
    <source>
        <dbReference type="ARBA" id="ARBA00000757"/>
    </source>
</evidence>
<reference evidence="9 10" key="1">
    <citation type="submission" date="2020-10" db="EMBL/GenBank/DDBJ databases">
        <title>Sequencing the genomes of 1000 actinobacteria strains.</title>
        <authorList>
            <person name="Klenk H.-P."/>
        </authorList>
    </citation>
    <scope>NUCLEOTIDE SEQUENCE [LARGE SCALE GENOMIC DNA]</scope>
    <source>
        <strain evidence="9 10">DSM 43748</strain>
    </source>
</reference>
<evidence type="ECO:0000256" key="5">
    <source>
        <dbReference type="ARBA" id="ARBA00022723"/>
    </source>
</evidence>